<evidence type="ECO:0000313" key="3">
    <source>
        <dbReference type="Proteomes" id="UP001500909"/>
    </source>
</evidence>
<organism evidence="2 3">
    <name type="scientific">Streptomyces olivaceiscleroticus</name>
    <dbReference type="NCBI Taxonomy" id="68245"/>
    <lineage>
        <taxon>Bacteria</taxon>
        <taxon>Bacillati</taxon>
        <taxon>Actinomycetota</taxon>
        <taxon>Actinomycetes</taxon>
        <taxon>Kitasatosporales</taxon>
        <taxon>Streptomycetaceae</taxon>
        <taxon>Streptomyces</taxon>
    </lineage>
</organism>
<accession>A0ABP3KGD9</accession>
<dbReference type="Proteomes" id="UP001500909">
    <property type="component" value="Unassembled WGS sequence"/>
</dbReference>
<evidence type="ECO:0000313" key="2">
    <source>
        <dbReference type="EMBL" id="GAA0479316.1"/>
    </source>
</evidence>
<protein>
    <submittedName>
        <fullName evidence="2">Uncharacterized protein</fullName>
    </submittedName>
</protein>
<dbReference type="EMBL" id="BAAABY010000034">
    <property type="protein sequence ID" value="GAA0479316.1"/>
    <property type="molecule type" value="Genomic_DNA"/>
</dbReference>
<comment type="caution">
    <text evidence="2">The sequence shown here is derived from an EMBL/GenBank/DDBJ whole genome shotgun (WGS) entry which is preliminary data.</text>
</comment>
<sequence>MLAYRAVMIRKALLASGVAGVSLATIAATVAVADGTERPATAASGWQKVGDGMTGGVSGLAVAGTGHGRIDTIVARDNKEAGQVRLSAVRLAPGHAPVVRDLQWAGSEVPKDLESVAAVPGRPGEYTTLSSGDGGKFRPTVYGLKISGDTATVRWSAPLPETKHYKGDDTQNYEAFAVHRDRATGKDVAVWATRGSNGTASQVRSAVLHPSASAKTVFSHVTDPVAFRAPWPAQNEVRHISDLKIAADGTVVLSAAQDPNKNSGPFSSAVFEAGRLAVDKGRPELKLSRPKEVRRYTTADNRKIEAVALLPGDRALWGTDDEDFGGSVLLDHLDD</sequence>
<gene>
    <name evidence="2" type="ORF">GCM10010361_50000</name>
</gene>
<keyword evidence="1" id="KW-0732">Signal</keyword>
<keyword evidence="3" id="KW-1185">Reference proteome</keyword>
<feature type="signal peptide" evidence="1">
    <location>
        <begin position="1"/>
        <end position="27"/>
    </location>
</feature>
<proteinExistence type="predicted"/>
<feature type="chain" id="PRO_5047282504" evidence="1">
    <location>
        <begin position="28"/>
        <end position="335"/>
    </location>
</feature>
<reference evidence="3" key="1">
    <citation type="journal article" date="2019" name="Int. J. Syst. Evol. Microbiol.">
        <title>The Global Catalogue of Microorganisms (GCM) 10K type strain sequencing project: providing services to taxonomists for standard genome sequencing and annotation.</title>
        <authorList>
            <consortium name="The Broad Institute Genomics Platform"/>
            <consortium name="The Broad Institute Genome Sequencing Center for Infectious Disease"/>
            <person name="Wu L."/>
            <person name="Ma J."/>
        </authorList>
    </citation>
    <scope>NUCLEOTIDE SEQUENCE [LARGE SCALE GENOMIC DNA]</scope>
    <source>
        <strain evidence="3">JCM 4805</strain>
    </source>
</reference>
<name>A0ABP3KGD9_9ACTN</name>
<evidence type="ECO:0000256" key="1">
    <source>
        <dbReference type="SAM" id="SignalP"/>
    </source>
</evidence>